<dbReference type="InterPro" id="IPR011851">
    <property type="entry name" value="Na/Pro_symporter"/>
</dbReference>
<dbReference type="PROSITE" id="PS00457">
    <property type="entry name" value="NA_SOLUT_SYMP_2"/>
    <property type="match status" value="1"/>
</dbReference>
<keyword evidence="3 14" id="KW-0813">Transport</keyword>
<comment type="similarity">
    <text evidence="2 13">Belongs to the sodium:solute symporter (SSF) (TC 2.A.21) family.</text>
</comment>
<evidence type="ECO:0000256" key="11">
    <source>
        <dbReference type="ARBA" id="ARBA00023201"/>
    </source>
</evidence>
<comment type="function">
    <text evidence="14">Catalyzes the sodium-dependent uptake of extracellular L-proline.</text>
</comment>
<feature type="transmembrane region" description="Helical" evidence="14">
    <location>
        <begin position="6"/>
        <end position="27"/>
    </location>
</feature>
<sequence>MPTADFSVLATFALYLVMMLAIGVWAYRKTQGVSDYFLGGRSLGPVPAALSAGASDMSGWLLLGLPGYAYLAGFEAIWLAVGLMLGFWLNWRLMATRLRRYTIRCQDALTVPEYLSRRFADQSGILQMIAALVILVFFLFYTGSGLVAGGKLFASVFDMNYHVAVVVGAICVVSYTLFGGFLAVTWTDVVQGLLMMLALLFVPVAILLQLDGGLFTELADINPQLLNAMTDSEGFPLTTISIISLLAWGLGYFGQPHILARFAATQSDQTIITARKISVSWNFLCQIGALLVGLCGLVYLSQHQLPALSDAETVFIEMVNVLFHPWLAGILLAAILAAVMSTADSQLLVSSSAFTEDLYRRWLRPSATQTELVWTGRLTVVVVCLIATALAWNPDTSVLDLVAYAWAGFGAAFGPVLLLSLFWRRMTRAGALAGMLTGGITVVVWRQLSGGVFELYEMVPGVLLAVVAIVIGSLLSQHPVQSVLDDFDAVNGK</sequence>
<keyword evidence="7 14" id="KW-1133">Transmembrane helix</keyword>
<keyword evidence="8 14" id="KW-0915">Sodium</keyword>
<keyword evidence="11 14" id="KW-0739">Sodium transport</keyword>
<feature type="transmembrane region" description="Helical" evidence="14">
    <location>
        <begin position="193"/>
        <end position="215"/>
    </location>
</feature>
<feature type="transmembrane region" description="Helical" evidence="14">
    <location>
        <begin position="124"/>
        <end position="141"/>
    </location>
</feature>
<feature type="transmembrane region" description="Helical" evidence="14">
    <location>
        <begin position="455"/>
        <end position="475"/>
    </location>
</feature>
<feature type="transmembrane region" description="Helical" evidence="14">
    <location>
        <begin position="321"/>
        <end position="340"/>
    </location>
</feature>
<dbReference type="InterPro" id="IPR018212">
    <property type="entry name" value="Na/solute_symporter_CS"/>
</dbReference>
<keyword evidence="16" id="KW-1185">Reference proteome</keyword>
<dbReference type="InterPro" id="IPR001734">
    <property type="entry name" value="Na/solute_symporter"/>
</dbReference>
<keyword evidence="14" id="KW-0029">Amino-acid transport</keyword>
<dbReference type="NCBIfam" id="TIGR00813">
    <property type="entry name" value="sss"/>
    <property type="match status" value="1"/>
</dbReference>
<feature type="transmembrane region" description="Helical" evidence="14">
    <location>
        <begin position="372"/>
        <end position="392"/>
    </location>
</feature>
<evidence type="ECO:0000256" key="8">
    <source>
        <dbReference type="ARBA" id="ARBA00023053"/>
    </source>
</evidence>
<evidence type="ECO:0000256" key="10">
    <source>
        <dbReference type="ARBA" id="ARBA00023136"/>
    </source>
</evidence>
<keyword evidence="6 14" id="KW-0769">Symport</keyword>
<keyword evidence="9 14" id="KW-0406">Ion transport</keyword>
<dbReference type="EMBL" id="JAHZSS010000020">
    <property type="protein sequence ID" value="MBW8192227.1"/>
    <property type="molecule type" value="Genomic_DNA"/>
</dbReference>
<organism evidence="15 16">
    <name type="scientific">Neiella holothuriorum</name>
    <dbReference type="NCBI Taxonomy" id="2870530"/>
    <lineage>
        <taxon>Bacteria</taxon>
        <taxon>Pseudomonadati</taxon>
        <taxon>Pseudomonadota</taxon>
        <taxon>Gammaproteobacteria</taxon>
        <taxon>Alteromonadales</taxon>
        <taxon>Echinimonadaceae</taxon>
        <taxon>Neiella</taxon>
    </lineage>
</organism>
<keyword evidence="14" id="KW-0997">Cell inner membrane</keyword>
<feature type="transmembrane region" description="Helical" evidence="14">
    <location>
        <begin position="76"/>
        <end position="94"/>
    </location>
</feature>
<dbReference type="PANTHER" id="PTHR48086:SF3">
    <property type="entry name" value="SODIUM_PROLINE SYMPORTER"/>
    <property type="match status" value="1"/>
</dbReference>
<dbReference type="Gene3D" id="1.20.1730.10">
    <property type="entry name" value="Sodium/glucose cotransporter"/>
    <property type="match status" value="1"/>
</dbReference>
<evidence type="ECO:0000256" key="14">
    <source>
        <dbReference type="RuleBase" id="RU366012"/>
    </source>
</evidence>
<dbReference type="InterPro" id="IPR038377">
    <property type="entry name" value="Na/Glc_symporter_sf"/>
</dbReference>
<dbReference type="Proteomes" id="UP001166251">
    <property type="component" value="Unassembled WGS sequence"/>
</dbReference>
<evidence type="ECO:0000256" key="1">
    <source>
        <dbReference type="ARBA" id="ARBA00004651"/>
    </source>
</evidence>
<evidence type="ECO:0000256" key="7">
    <source>
        <dbReference type="ARBA" id="ARBA00022989"/>
    </source>
</evidence>
<dbReference type="PROSITE" id="PS50283">
    <property type="entry name" value="NA_SOLUT_SYMP_3"/>
    <property type="match status" value="1"/>
</dbReference>
<evidence type="ECO:0000256" key="3">
    <source>
        <dbReference type="ARBA" id="ARBA00022448"/>
    </source>
</evidence>
<evidence type="ECO:0000256" key="9">
    <source>
        <dbReference type="ARBA" id="ARBA00023065"/>
    </source>
</evidence>
<feature type="transmembrane region" description="Helical" evidence="14">
    <location>
        <begin position="404"/>
        <end position="423"/>
    </location>
</feature>
<feature type="transmembrane region" description="Helical" evidence="14">
    <location>
        <begin position="235"/>
        <end position="253"/>
    </location>
</feature>
<accession>A0ABS7EIP5</accession>
<comment type="subcellular location">
    <subcellularLocation>
        <location evidence="14">Cell inner membrane</location>
        <topology evidence="14">Multi-pass membrane protein</topology>
    </subcellularLocation>
    <subcellularLocation>
        <location evidence="1">Cell membrane</location>
        <topology evidence="1">Multi-pass membrane protein</topology>
    </subcellularLocation>
</comment>
<comment type="catalytic activity">
    <reaction evidence="12">
        <text>L-proline(in) + Na(+)(in) = L-proline(out) + Na(+)(out)</text>
        <dbReference type="Rhea" id="RHEA:28967"/>
        <dbReference type="ChEBI" id="CHEBI:29101"/>
        <dbReference type="ChEBI" id="CHEBI:60039"/>
    </reaction>
</comment>
<evidence type="ECO:0000256" key="4">
    <source>
        <dbReference type="ARBA" id="ARBA00022475"/>
    </source>
</evidence>
<comment type="caution">
    <text evidence="15">The sequence shown here is derived from an EMBL/GenBank/DDBJ whole genome shotgun (WGS) entry which is preliminary data.</text>
</comment>
<evidence type="ECO:0000313" key="15">
    <source>
        <dbReference type="EMBL" id="MBW8192227.1"/>
    </source>
</evidence>
<gene>
    <name evidence="15" type="primary">putP</name>
    <name evidence="15" type="ORF">K0504_14415</name>
</gene>
<name>A0ABS7EIP5_9GAMM</name>
<evidence type="ECO:0000256" key="12">
    <source>
        <dbReference type="ARBA" id="ARBA00033708"/>
    </source>
</evidence>
<evidence type="ECO:0000256" key="5">
    <source>
        <dbReference type="ARBA" id="ARBA00022692"/>
    </source>
</evidence>
<dbReference type="InterPro" id="IPR050277">
    <property type="entry name" value="Sodium:Solute_Symporter"/>
</dbReference>
<evidence type="ECO:0000256" key="6">
    <source>
        <dbReference type="ARBA" id="ARBA00022847"/>
    </source>
</evidence>
<keyword evidence="4" id="KW-1003">Cell membrane</keyword>
<protein>
    <recommendedName>
        <fullName evidence="14">Sodium/proline symporter</fullName>
    </recommendedName>
    <alternativeName>
        <fullName evidence="14">Proline permease</fullName>
    </alternativeName>
</protein>
<evidence type="ECO:0000313" key="16">
    <source>
        <dbReference type="Proteomes" id="UP001166251"/>
    </source>
</evidence>
<dbReference type="RefSeq" id="WP_220104854.1">
    <property type="nucleotide sequence ID" value="NZ_JAHZSS010000020.1"/>
</dbReference>
<dbReference type="NCBIfam" id="TIGR02121">
    <property type="entry name" value="Na_Pro_sym"/>
    <property type="match status" value="1"/>
</dbReference>
<dbReference type="PANTHER" id="PTHR48086">
    <property type="entry name" value="SODIUM/PROLINE SYMPORTER-RELATED"/>
    <property type="match status" value="1"/>
</dbReference>
<reference evidence="15" key="1">
    <citation type="submission" date="2021-07" db="EMBL/GenBank/DDBJ databases">
        <title>Neiella marina sp. nov., isolated from the intestinal content of sea cucumber Apostichopus japonicus.</title>
        <authorList>
            <person name="Bai X."/>
        </authorList>
    </citation>
    <scope>NUCLEOTIDE SEQUENCE</scope>
    <source>
        <strain evidence="15">126</strain>
    </source>
</reference>
<dbReference type="Pfam" id="PF00474">
    <property type="entry name" value="SSF"/>
    <property type="match status" value="1"/>
</dbReference>
<feature type="transmembrane region" description="Helical" evidence="14">
    <location>
        <begin position="161"/>
        <end position="186"/>
    </location>
</feature>
<proteinExistence type="inferred from homology"/>
<keyword evidence="10 14" id="KW-0472">Membrane</keyword>
<feature type="transmembrane region" description="Helical" evidence="14">
    <location>
        <begin position="281"/>
        <end position="301"/>
    </location>
</feature>
<dbReference type="CDD" id="cd11475">
    <property type="entry name" value="SLC5sbd_PutP"/>
    <property type="match status" value="1"/>
</dbReference>
<keyword evidence="5 14" id="KW-0812">Transmembrane</keyword>
<evidence type="ECO:0000256" key="2">
    <source>
        <dbReference type="ARBA" id="ARBA00006434"/>
    </source>
</evidence>
<evidence type="ECO:0000256" key="13">
    <source>
        <dbReference type="RuleBase" id="RU362091"/>
    </source>
</evidence>
<feature type="transmembrane region" description="Helical" evidence="14">
    <location>
        <begin position="430"/>
        <end position="449"/>
    </location>
</feature>